<dbReference type="Pfam" id="PF13855">
    <property type="entry name" value="LRR_8"/>
    <property type="match status" value="1"/>
</dbReference>
<evidence type="ECO:0000256" key="2">
    <source>
        <dbReference type="ARBA" id="ARBA00009634"/>
    </source>
</evidence>
<dbReference type="GO" id="GO:0038023">
    <property type="term" value="F:signaling receptor activity"/>
    <property type="evidence" value="ECO:0007669"/>
    <property type="project" value="TreeGrafter"/>
</dbReference>
<dbReference type="GO" id="GO:0005886">
    <property type="term" value="C:plasma membrane"/>
    <property type="evidence" value="ECO:0007669"/>
    <property type="project" value="TreeGrafter"/>
</dbReference>
<evidence type="ECO:0000256" key="10">
    <source>
        <dbReference type="ARBA" id="ARBA00023180"/>
    </source>
</evidence>
<dbReference type="PANTHER" id="PTHR24365">
    <property type="entry name" value="TOLL-LIKE RECEPTOR"/>
    <property type="match status" value="1"/>
</dbReference>
<evidence type="ECO:0000256" key="11">
    <source>
        <dbReference type="SAM" id="Phobius"/>
    </source>
</evidence>
<dbReference type="PROSITE" id="PS50104">
    <property type="entry name" value="TIR"/>
    <property type="match status" value="1"/>
</dbReference>
<evidence type="ECO:0000256" key="9">
    <source>
        <dbReference type="ARBA" id="ARBA00023170"/>
    </source>
</evidence>
<evidence type="ECO:0000256" key="5">
    <source>
        <dbReference type="ARBA" id="ARBA00022729"/>
    </source>
</evidence>
<organism evidence="14 15">
    <name type="scientific">Dreissena polymorpha</name>
    <name type="common">Zebra mussel</name>
    <name type="synonym">Mytilus polymorpha</name>
    <dbReference type="NCBI Taxonomy" id="45954"/>
    <lineage>
        <taxon>Eukaryota</taxon>
        <taxon>Metazoa</taxon>
        <taxon>Spiralia</taxon>
        <taxon>Lophotrochozoa</taxon>
        <taxon>Mollusca</taxon>
        <taxon>Bivalvia</taxon>
        <taxon>Autobranchia</taxon>
        <taxon>Heteroconchia</taxon>
        <taxon>Euheterodonta</taxon>
        <taxon>Imparidentia</taxon>
        <taxon>Neoheterodontei</taxon>
        <taxon>Myida</taxon>
        <taxon>Dreissenoidea</taxon>
        <taxon>Dreissenidae</taxon>
        <taxon>Dreissena</taxon>
    </lineage>
</organism>
<evidence type="ECO:0000256" key="6">
    <source>
        <dbReference type="ARBA" id="ARBA00022737"/>
    </source>
</evidence>
<dbReference type="SMART" id="SM00255">
    <property type="entry name" value="TIR"/>
    <property type="match status" value="1"/>
</dbReference>
<dbReference type="Proteomes" id="UP000828390">
    <property type="component" value="Unassembled WGS sequence"/>
</dbReference>
<keyword evidence="10" id="KW-0325">Glycoprotein</keyword>
<dbReference type="InterPro" id="IPR001611">
    <property type="entry name" value="Leu-rich_rpt"/>
</dbReference>
<reference evidence="14" key="1">
    <citation type="journal article" date="2019" name="bioRxiv">
        <title>The Genome of the Zebra Mussel, Dreissena polymorpha: A Resource for Invasive Species Research.</title>
        <authorList>
            <person name="McCartney M.A."/>
            <person name="Auch B."/>
            <person name="Kono T."/>
            <person name="Mallez S."/>
            <person name="Zhang Y."/>
            <person name="Obille A."/>
            <person name="Becker A."/>
            <person name="Abrahante J.E."/>
            <person name="Garbe J."/>
            <person name="Badalamenti J.P."/>
            <person name="Herman A."/>
            <person name="Mangelson H."/>
            <person name="Liachko I."/>
            <person name="Sullivan S."/>
            <person name="Sone E.D."/>
            <person name="Koren S."/>
            <person name="Silverstein K.A.T."/>
            <person name="Beckman K.B."/>
            <person name="Gohl D.M."/>
        </authorList>
    </citation>
    <scope>NUCLEOTIDE SEQUENCE</scope>
    <source>
        <strain evidence="14">Duluth1</strain>
        <tissue evidence="14">Whole animal</tissue>
    </source>
</reference>
<keyword evidence="7 11" id="KW-1133">Transmembrane helix</keyword>
<protein>
    <recommendedName>
        <fullName evidence="13">TIR domain-containing protein</fullName>
    </recommendedName>
</protein>
<dbReference type="Gene3D" id="3.40.50.10140">
    <property type="entry name" value="Toll/interleukin-1 receptor homology (TIR) domain"/>
    <property type="match status" value="1"/>
</dbReference>
<evidence type="ECO:0000313" key="14">
    <source>
        <dbReference type="EMBL" id="KAH3888419.1"/>
    </source>
</evidence>
<dbReference type="AlphaFoldDB" id="A0A9D4S0X9"/>
<feature type="transmembrane region" description="Helical" evidence="11">
    <location>
        <begin position="738"/>
        <end position="763"/>
    </location>
</feature>
<comment type="subcellular location">
    <subcellularLocation>
        <location evidence="1">Membrane</location>
        <topology evidence="1">Single-pass membrane protein</topology>
    </subcellularLocation>
</comment>
<feature type="chain" id="PRO_5038364704" description="TIR domain-containing protein" evidence="12">
    <location>
        <begin position="21"/>
        <end position="930"/>
    </location>
</feature>
<dbReference type="Gene3D" id="3.80.10.10">
    <property type="entry name" value="Ribonuclease Inhibitor"/>
    <property type="match status" value="3"/>
</dbReference>
<evidence type="ECO:0000256" key="4">
    <source>
        <dbReference type="ARBA" id="ARBA00022692"/>
    </source>
</evidence>
<feature type="signal peptide" evidence="12">
    <location>
        <begin position="1"/>
        <end position="20"/>
    </location>
</feature>
<evidence type="ECO:0000256" key="3">
    <source>
        <dbReference type="ARBA" id="ARBA00022614"/>
    </source>
</evidence>
<dbReference type="OrthoDB" id="6122780at2759"/>
<comment type="similarity">
    <text evidence="2">Belongs to the Toll-like receptor family.</text>
</comment>
<dbReference type="SUPFAM" id="SSF52047">
    <property type="entry name" value="RNI-like"/>
    <property type="match status" value="1"/>
</dbReference>
<dbReference type="InterPro" id="IPR032675">
    <property type="entry name" value="LRR_dom_sf"/>
</dbReference>
<feature type="domain" description="TIR" evidence="13">
    <location>
        <begin position="789"/>
        <end position="928"/>
    </location>
</feature>
<evidence type="ECO:0000259" key="13">
    <source>
        <dbReference type="PROSITE" id="PS50104"/>
    </source>
</evidence>
<evidence type="ECO:0000256" key="12">
    <source>
        <dbReference type="SAM" id="SignalP"/>
    </source>
</evidence>
<dbReference type="InterPro" id="IPR000157">
    <property type="entry name" value="TIR_dom"/>
</dbReference>
<keyword evidence="8 11" id="KW-0472">Membrane</keyword>
<dbReference type="GO" id="GO:0007165">
    <property type="term" value="P:signal transduction"/>
    <property type="evidence" value="ECO:0007669"/>
    <property type="project" value="InterPro"/>
</dbReference>
<keyword evidence="9" id="KW-0675">Receptor</keyword>
<evidence type="ECO:0000256" key="8">
    <source>
        <dbReference type="ARBA" id="ARBA00023136"/>
    </source>
</evidence>
<dbReference type="PANTHER" id="PTHR24365:SF541">
    <property type="entry name" value="PROTEIN TOLL-RELATED"/>
    <property type="match status" value="1"/>
</dbReference>
<keyword evidence="5 12" id="KW-0732">Signal</keyword>
<dbReference type="EMBL" id="JAIWYP010000001">
    <property type="protein sequence ID" value="KAH3888419.1"/>
    <property type="molecule type" value="Genomic_DNA"/>
</dbReference>
<accession>A0A9D4S0X9</accession>
<dbReference type="InterPro" id="IPR035897">
    <property type="entry name" value="Toll_tir_struct_dom_sf"/>
</dbReference>
<evidence type="ECO:0000256" key="1">
    <source>
        <dbReference type="ARBA" id="ARBA00004167"/>
    </source>
</evidence>
<keyword evidence="3" id="KW-0433">Leucine-rich repeat</keyword>
<proteinExistence type="inferred from homology"/>
<name>A0A9D4S0X9_DREPO</name>
<evidence type="ECO:0000313" key="15">
    <source>
        <dbReference type="Proteomes" id="UP000828390"/>
    </source>
</evidence>
<dbReference type="SMART" id="SM00369">
    <property type="entry name" value="LRR_TYP"/>
    <property type="match status" value="8"/>
</dbReference>
<sequence length="930" mass="106769">MPGAHILFLFNLAYCGVSFAIHSFEECNTTGPRNGTLSTCGKNTTIAKCFYDLNITHAYNYEINAYIRCSRLNLSCIPDKYEFYTTINTTTLNGKACGLDLSHNLFEALPNNAFHDTTNLTFSNLLNLHLNENRLRFLSSNAFNGLIHLEYLNLTGNCLEWKSSFQYGVFNALKSIQVINLKRNRFNNFTDLDIELQNLTSLTMLYINPSNITGNLTFGPGFLNLKNLTIISLAGFRNNDCSVNQIPEGIFENTVNVKNISLRECNIIDVHVKAFFPLKATLEELDMSYNRQLNFTGLNKALEGLKFSSVLKTLRATKIYSELGLGIEFQADYLKTIKTLQNIETLNIDLNKIEVMNDAVFYPESQWPPSLRNLTLAGNRLTAGEYMTYGFMAENITNLDMSRQHLNYDPFAEYGRMDGTFDEKHALRREVRNSQNTNTNTFIIFFRNTTDWWFVFMTNPEVFNETCECDVNISKSLVCLPKNMGTLKWRESFIYSTISPALICGASRLKNLDISFNLFITWQGPVLGLANLESLDLSENYAKELKKEFFLGFPNLLHLNISGNMLGRCFSPAVNNESHLLFANLNSMRSIDMSLLKIFDLPDSLFRNMSQLEKLNLSNNYLTTWTTDLQSQCLYHLDVSGNKLATLPENLTTYLETLTTNNCNQGRNVTLVLSYNPLECSSCDKLPFLKWVLDTKVNVHREQHEFCLFEGGKQPLSTRADFRKAIDRLSSYCSDRSWQSWVIGSASAIFGVFCTACFGTVVYKNRWKLRYMYYNRKRRHTIKGFEHLFSNDAIISYAKGRASFIKNKVVPALEKNHGLKLWLVDRDSMPGVSVAEDVVHAIYSSRKTVLFIDDEYLTSSWCDYDMNMARIESLESKRDLIIVVLMEKLQLEYLPLKVMRFLRNERSLEYPDDDQYLETFWTNLAFEINS</sequence>
<dbReference type="SUPFAM" id="SSF52200">
    <property type="entry name" value="Toll/Interleukin receptor TIR domain"/>
    <property type="match status" value="1"/>
</dbReference>
<comment type="caution">
    <text evidence="14">The sequence shown here is derived from an EMBL/GenBank/DDBJ whole genome shotgun (WGS) entry which is preliminary data.</text>
</comment>
<reference evidence="14" key="2">
    <citation type="submission" date="2020-11" db="EMBL/GenBank/DDBJ databases">
        <authorList>
            <person name="McCartney M.A."/>
            <person name="Auch B."/>
            <person name="Kono T."/>
            <person name="Mallez S."/>
            <person name="Becker A."/>
            <person name="Gohl D.M."/>
            <person name="Silverstein K.A.T."/>
            <person name="Koren S."/>
            <person name="Bechman K.B."/>
            <person name="Herman A."/>
            <person name="Abrahante J.E."/>
            <person name="Garbe J."/>
        </authorList>
    </citation>
    <scope>NUCLEOTIDE SEQUENCE</scope>
    <source>
        <strain evidence="14">Duluth1</strain>
        <tissue evidence="14">Whole animal</tissue>
    </source>
</reference>
<dbReference type="InterPro" id="IPR003591">
    <property type="entry name" value="Leu-rich_rpt_typical-subtyp"/>
</dbReference>
<evidence type="ECO:0000256" key="7">
    <source>
        <dbReference type="ARBA" id="ARBA00022989"/>
    </source>
</evidence>
<dbReference type="Pfam" id="PF13676">
    <property type="entry name" value="TIR_2"/>
    <property type="match status" value="1"/>
</dbReference>
<keyword evidence="4 11" id="KW-0812">Transmembrane</keyword>
<gene>
    <name evidence="14" type="ORF">DPMN_012454</name>
</gene>
<dbReference type="SUPFAM" id="SSF52058">
    <property type="entry name" value="L domain-like"/>
    <property type="match status" value="1"/>
</dbReference>
<keyword evidence="15" id="KW-1185">Reference proteome</keyword>
<keyword evidence="6" id="KW-0677">Repeat</keyword>